<comment type="caution">
    <text evidence="3">The sequence shown here is derived from an EMBL/GenBank/DDBJ whole genome shotgun (WGS) entry which is preliminary data.</text>
</comment>
<dbReference type="PIRSF" id="PIRSF003230">
    <property type="entry name" value="YbgC"/>
    <property type="match status" value="1"/>
</dbReference>
<dbReference type="Proteomes" id="UP000445000">
    <property type="component" value="Unassembled WGS sequence"/>
</dbReference>
<dbReference type="RefSeq" id="WP_161816111.1">
    <property type="nucleotide sequence ID" value="NZ_BLJN01000009.1"/>
</dbReference>
<keyword evidence="2" id="KW-0378">Hydrolase</keyword>
<dbReference type="InterPro" id="IPR006684">
    <property type="entry name" value="YbgC/YbaW"/>
</dbReference>
<proteinExistence type="inferred from homology"/>
<dbReference type="InterPro" id="IPR029069">
    <property type="entry name" value="HotDog_dom_sf"/>
</dbReference>
<dbReference type="EMBL" id="BLJN01000009">
    <property type="protein sequence ID" value="GFE84515.1"/>
    <property type="molecule type" value="Genomic_DNA"/>
</dbReference>
<organism evidence="3 4">
    <name type="scientific">Steroidobacter agaridevorans</name>
    <dbReference type="NCBI Taxonomy" id="2695856"/>
    <lineage>
        <taxon>Bacteria</taxon>
        <taxon>Pseudomonadati</taxon>
        <taxon>Pseudomonadota</taxon>
        <taxon>Gammaproteobacteria</taxon>
        <taxon>Steroidobacterales</taxon>
        <taxon>Steroidobacteraceae</taxon>
        <taxon>Steroidobacter</taxon>
    </lineage>
</organism>
<evidence type="ECO:0000256" key="1">
    <source>
        <dbReference type="ARBA" id="ARBA00005953"/>
    </source>
</evidence>
<dbReference type="GO" id="GO:0047617">
    <property type="term" value="F:fatty acyl-CoA hydrolase activity"/>
    <property type="evidence" value="ECO:0007669"/>
    <property type="project" value="TreeGrafter"/>
</dbReference>
<sequence>MSRFRYFLRARYSECDAQKVVFNARYADYTDVATAEYFRALGYEKEMQIGELDFQLVKQTTEWRAPARYDQVLEISVSTKHLGNTSFTLATEFRIAGEERVIVTVETVYVHVDHHTLQKSPLPAPLRSAMERGASNVTIDHAAYLA</sequence>
<evidence type="ECO:0000313" key="3">
    <source>
        <dbReference type="EMBL" id="GFE84515.1"/>
    </source>
</evidence>
<evidence type="ECO:0000256" key="2">
    <source>
        <dbReference type="ARBA" id="ARBA00022801"/>
    </source>
</evidence>
<keyword evidence="4" id="KW-1185">Reference proteome</keyword>
<evidence type="ECO:0000313" key="4">
    <source>
        <dbReference type="Proteomes" id="UP000445000"/>
    </source>
</evidence>
<dbReference type="AlphaFoldDB" id="A0A829YMG4"/>
<dbReference type="InterPro" id="IPR050563">
    <property type="entry name" value="4-hydroxybenzoyl-CoA_TE"/>
</dbReference>
<dbReference type="PANTHER" id="PTHR31793">
    <property type="entry name" value="4-HYDROXYBENZOYL-COA THIOESTERASE FAMILY MEMBER"/>
    <property type="match status" value="1"/>
</dbReference>
<gene>
    <name evidence="3" type="ORF">GCM10011487_65150</name>
</gene>
<dbReference type="PANTHER" id="PTHR31793:SF27">
    <property type="entry name" value="NOVEL THIOESTERASE SUPERFAMILY DOMAIN AND SAPOSIN A-TYPE DOMAIN CONTAINING PROTEIN (0610012H03RIK)"/>
    <property type="match status" value="1"/>
</dbReference>
<comment type="similarity">
    <text evidence="1">Belongs to the 4-hydroxybenzoyl-CoA thioesterase family.</text>
</comment>
<accession>A0A829YMG4</accession>
<dbReference type="SUPFAM" id="SSF54637">
    <property type="entry name" value="Thioesterase/thiol ester dehydrase-isomerase"/>
    <property type="match status" value="1"/>
</dbReference>
<dbReference type="Gene3D" id="3.10.129.10">
    <property type="entry name" value="Hotdog Thioesterase"/>
    <property type="match status" value="1"/>
</dbReference>
<protein>
    <submittedName>
        <fullName evidence="3">4-hydroxybenzoyl-CoA thioesterase</fullName>
    </submittedName>
</protein>
<dbReference type="NCBIfam" id="TIGR00051">
    <property type="entry name" value="YbgC/FadM family acyl-CoA thioesterase"/>
    <property type="match status" value="1"/>
</dbReference>
<name>A0A829YMG4_9GAMM</name>
<dbReference type="Pfam" id="PF13279">
    <property type="entry name" value="4HBT_2"/>
    <property type="match status" value="1"/>
</dbReference>
<reference evidence="4" key="1">
    <citation type="submission" date="2020-01" db="EMBL/GenBank/DDBJ databases">
        <title>'Steroidobacter agaridevorans' sp. nov., agar-degrading bacteria isolated from rhizosphere soils.</title>
        <authorList>
            <person name="Ikenaga M."/>
            <person name="Kataoka M."/>
            <person name="Murouchi A."/>
            <person name="Katsuragi S."/>
            <person name="Sakai M."/>
        </authorList>
    </citation>
    <scope>NUCLEOTIDE SEQUENCE [LARGE SCALE GENOMIC DNA]</scope>
    <source>
        <strain evidence="4">YU21-B</strain>
    </source>
</reference>
<dbReference type="CDD" id="cd00586">
    <property type="entry name" value="4HBT"/>
    <property type="match status" value="1"/>
</dbReference>